<comment type="caution">
    <text evidence="3">The sequence shown here is derived from an EMBL/GenBank/DDBJ whole genome shotgun (WGS) entry which is preliminary data.</text>
</comment>
<sequence>MRSKVRGTFVALALGLLLGGPPAPSAFAQDQSAAADAGAAAIQAPEPLSDDELQVLVARIALYPDEMVAVISEAALYPLQIVEASRFLDKRAKDPSLKPKPDWDGSVISLLNYPEIVKMMSDDIDWTQTLGDALTYQQKDVMIAIQTLRDKAVASGTIKSDDKLKVTKENDNVVIHSSSPEVIYVPQYQPQMLYAPSYAMTPVTYYPDPYPPYWYPTATFFAGAVTGAIWAAAVDWNNWGVWGGRWNGRDIDINCNNCFNNIKGKVNFNDVDWRKVDRSKIKIDKDQFGKLSGDGMRDRVKAEGNRNQLSSKAADIRRDHPNALPNRGAKVADIRNDKLPKPQAGSIKRDVKKPGGSTSKVTRPAAGKAAARIDRPVGKPRPAARLDNRPKNLGGLGNVGPGRREMIASHRGARSMGGGFYGGGRPNMALHRGGGRGGGVIRRGGGRR</sequence>
<dbReference type="InterPro" id="IPR021728">
    <property type="entry name" value="DUF3300"/>
</dbReference>
<name>A0ABU4Z7T6_9HYPH</name>
<dbReference type="PANTHER" id="PTHR40269:SF1">
    <property type="entry name" value="OUTER MEMBRANE PROTEIN"/>
    <property type="match status" value="1"/>
</dbReference>
<reference evidence="3 4" key="1">
    <citation type="submission" date="2023-08" db="EMBL/GenBank/DDBJ databases">
        <title>Implementing the SeqCode for naming new Mesorhizobium species isolated from Vachellia karroo root nodules.</title>
        <authorList>
            <person name="Van Lill M."/>
        </authorList>
    </citation>
    <scope>NUCLEOTIDE SEQUENCE [LARGE SCALE GENOMIC DNA]</scope>
    <source>
        <strain evidence="3 4">VK22B</strain>
    </source>
</reference>
<gene>
    <name evidence="3" type="ORF">RFN29_27630</name>
</gene>
<feature type="signal peptide" evidence="2">
    <location>
        <begin position="1"/>
        <end position="28"/>
    </location>
</feature>
<dbReference type="Proteomes" id="UP001271249">
    <property type="component" value="Unassembled WGS sequence"/>
</dbReference>
<feature type="chain" id="PRO_5046590426" evidence="2">
    <location>
        <begin position="29"/>
        <end position="448"/>
    </location>
</feature>
<evidence type="ECO:0000313" key="4">
    <source>
        <dbReference type="Proteomes" id="UP001271249"/>
    </source>
</evidence>
<evidence type="ECO:0000256" key="2">
    <source>
        <dbReference type="SAM" id="SignalP"/>
    </source>
</evidence>
<evidence type="ECO:0000256" key="1">
    <source>
        <dbReference type="SAM" id="MobiDB-lite"/>
    </source>
</evidence>
<feature type="compositionally biased region" description="Basic and acidic residues" evidence="1">
    <location>
        <begin position="330"/>
        <end position="340"/>
    </location>
</feature>
<keyword evidence="2" id="KW-0732">Signal</keyword>
<dbReference type="RefSeq" id="WP_320229114.1">
    <property type="nucleotide sequence ID" value="NZ_JAVIJC010000037.1"/>
</dbReference>
<dbReference type="Pfam" id="PF11737">
    <property type="entry name" value="DUF3300"/>
    <property type="match status" value="1"/>
</dbReference>
<accession>A0ABU4Z7T6</accession>
<organism evidence="3 4">
    <name type="scientific">Mesorhizobium captivum</name>
    <dbReference type="NCBI Taxonomy" id="3072319"/>
    <lineage>
        <taxon>Bacteria</taxon>
        <taxon>Pseudomonadati</taxon>
        <taxon>Pseudomonadota</taxon>
        <taxon>Alphaproteobacteria</taxon>
        <taxon>Hyphomicrobiales</taxon>
        <taxon>Phyllobacteriaceae</taxon>
        <taxon>Mesorhizobium</taxon>
    </lineage>
</organism>
<feature type="region of interest" description="Disordered" evidence="1">
    <location>
        <begin position="427"/>
        <end position="448"/>
    </location>
</feature>
<dbReference type="PANTHER" id="PTHR40269">
    <property type="entry name" value="OUTER MEMBRANE PROTEIN-RELATED"/>
    <property type="match status" value="1"/>
</dbReference>
<keyword evidence="4" id="KW-1185">Reference proteome</keyword>
<dbReference type="EMBL" id="JAVIJC010000037">
    <property type="protein sequence ID" value="MDX8495334.1"/>
    <property type="molecule type" value="Genomic_DNA"/>
</dbReference>
<feature type="compositionally biased region" description="Gly residues" evidence="1">
    <location>
        <begin position="435"/>
        <end position="448"/>
    </location>
</feature>
<proteinExistence type="predicted"/>
<protein>
    <submittedName>
        <fullName evidence="3">DUF3300 domain-containing protein</fullName>
    </submittedName>
</protein>
<evidence type="ECO:0000313" key="3">
    <source>
        <dbReference type="EMBL" id="MDX8495334.1"/>
    </source>
</evidence>
<feature type="region of interest" description="Disordered" evidence="1">
    <location>
        <begin position="303"/>
        <end position="403"/>
    </location>
</feature>